<feature type="domain" description="RING-type" evidence="5">
    <location>
        <begin position="10"/>
        <end position="76"/>
    </location>
</feature>
<name>A0ABR1VH26_9PEZI</name>
<dbReference type="Proteomes" id="UP001433268">
    <property type="component" value="Unassembled WGS sequence"/>
</dbReference>
<comment type="caution">
    <text evidence="6">The sequence shown here is derived from an EMBL/GenBank/DDBJ whole genome shotgun (WGS) entry which is preliminary data.</text>
</comment>
<dbReference type="Pfam" id="PF00097">
    <property type="entry name" value="zf-C3HC4"/>
    <property type="match status" value="1"/>
</dbReference>
<dbReference type="PROSITE" id="PS50089">
    <property type="entry name" value="ZF_RING_2"/>
    <property type="match status" value="1"/>
</dbReference>
<gene>
    <name evidence="6" type="ORF">PG997_010746</name>
</gene>
<evidence type="ECO:0000256" key="3">
    <source>
        <dbReference type="ARBA" id="ARBA00022833"/>
    </source>
</evidence>
<keyword evidence="1" id="KW-0479">Metal-binding</keyword>
<dbReference type="GeneID" id="92048121"/>
<dbReference type="InterPro" id="IPR017907">
    <property type="entry name" value="Znf_RING_CS"/>
</dbReference>
<keyword evidence="2 4" id="KW-0863">Zinc-finger</keyword>
<dbReference type="RefSeq" id="XP_066664351.1">
    <property type="nucleotide sequence ID" value="XM_066815061.1"/>
</dbReference>
<evidence type="ECO:0000313" key="7">
    <source>
        <dbReference type="Proteomes" id="UP001433268"/>
    </source>
</evidence>
<dbReference type="Gene3D" id="2.60.40.1970">
    <property type="entry name" value="YEATS domain"/>
    <property type="match status" value="1"/>
</dbReference>
<accession>A0ABR1VH26</accession>
<dbReference type="EMBL" id="JAQQWN010000008">
    <property type="protein sequence ID" value="KAK8070543.1"/>
    <property type="molecule type" value="Genomic_DNA"/>
</dbReference>
<organism evidence="6 7">
    <name type="scientific">Apiospora hydei</name>
    <dbReference type="NCBI Taxonomy" id="1337664"/>
    <lineage>
        <taxon>Eukaryota</taxon>
        <taxon>Fungi</taxon>
        <taxon>Dikarya</taxon>
        <taxon>Ascomycota</taxon>
        <taxon>Pezizomycotina</taxon>
        <taxon>Sordariomycetes</taxon>
        <taxon>Xylariomycetidae</taxon>
        <taxon>Amphisphaeriales</taxon>
        <taxon>Apiosporaceae</taxon>
        <taxon>Apiospora</taxon>
    </lineage>
</organism>
<dbReference type="InterPro" id="IPR018957">
    <property type="entry name" value="Znf_C3HC4_RING-type"/>
</dbReference>
<sequence length="260" mass="28078">MEAIHKDDLCTLCEQLLYDPIVTTCQHLFCKSCMEEHALGSLPDPAILFDVDTIPANNLQIANLLNVLVARCPVCHTKSGPGVTPSPEKCTELRTKYPIAYAEREAKAAHAEPGSGGDGGVQTITVCIGNSHQAVPIPQGSSETKREHKWAIFAKSSSDDVIAYVRFSIPGMGFYPAHAPPFRVAGSGSNTFSAKVTVVLKAGYIWDSEHAEDTTGGGYKRAVIAQWDMDFGSYGGKGSMGLWRLKFKPGTRESEEASQE</sequence>
<evidence type="ECO:0000256" key="2">
    <source>
        <dbReference type="ARBA" id="ARBA00022771"/>
    </source>
</evidence>
<dbReference type="InterPro" id="IPR013083">
    <property type="entry name" value="Znf_RING/FYVE/PHD"/>
</dbReference>
<evidence type="ECO:0000256" key="4">
    <source>
        <dbReference type="PROSITE-ProRule" id="PRU00175"/>
    </source>
</evidence>
<dbReference type="SMART" id="SM00184">
    <property type="entry name" value="RING"/>
    <property type="match status" value="1"/>
</dbReference>
<keyword evidence="3" id="KW-0862">Zinc</keyword>
<dbReference type="InterPro" id="IPR038704">
    <property type="entry name" value="YEAST_sf"/>
</dbReference>
<reference evidence="6 7" key="1">
    <citation type="submission" date="2023-01" db="EMBL/GenBank/DDBJ databases">
        <title>Analysis of 21 Apiospora genomes using comparative genomics revels a genus with tremendous synthesis potential of carbohydrate active enzymes and secondary metabolites.</title>
        <authorList>
            <person name="Sorensen T."/>
        </authorList>
    </citation>
    <scope>NUCLEOTIDE SEQUENCE [LARGE SCALE GENOMIC DNA]</scope>
    <source>
        <strain evidence="6 7">CBS 114990</strain>
    </source>
</reference>
<proteinExistence type="predicted"/>
<dbReference type="PROSITE" id="PS00518">
    <property type="entry name" value="ZF_RING_1"/>
    <property type="match status" value="1"/>
</dbReference>
<keyword evidence="7" id="KW-1185">Reference proteome</keyword>
<dbReference type="InterPro" id="IPR001841">
    <property type="entry name" value="Znf_RING"/>
</dbReference>
<evidence type="ECO:0000313" key="6">
    <source>
        <dbReference type="EMBL" id="KAK8070543.1"/>
    </source>
</evidence>
<evidence type="ECO:0000259" key="5">
    <source>
        <dbReference type="PROSITE" id="PS50089"/>
    </source>
</evidence>
<evidence type="ECO:0000256" key="1">
    <source>
        <dbReference type="ARBA" id="ARBA00022723"/>
    </source>
</evidence>
<protein>
    <recommendedName>
        <fullName evidence="5">RING-type domain-containing protein</fullName>
    </recommendedName>
</protein>
<dbReference type="Gene3D" id="3.30.40.10">
    <property type="entry name" value="Zinc/RING finger domain, C3HC4 (zinc finger)"/>
    <property type="match status" value="1"/>
</dbReference>
<dbReference type="SUPFAM" id="SSF57850">
    <property type="entry name" value="RING/U-box"/>
    <property type="match status" value="1"/>
</dbReference>